<proteinExistence type="predicted"/>
<sequence length="109" mass="12187">MEEDDKRTESLILNPHWLMNAAYDILLDEEKRKNYDLYGDEKGNPGFDAGNAGDDGRYTYFTSGGPGHGGFSFRHDEWQNMGGHGSSKSFSFSLEAKVVRVVRAPLVLV</sequence>
<gene>
    <name evidence="1" type="ORF">LOK49_LG05G00222</name>
</gene>
<evidence type="ECO:0000313" key="1">
    <source>
        <dbReference type="EMBL" id="KAI8014614.1"/>
    </source>
</evidence>
<protein>
    <submittedName>
        <fullName evidence="1">DnaJ protein ERDJ3A</fullName>
    </submittedName>
</protein>
<comment type="caution">
    <text evidence="1">The sequence shown here is derived from an EMBL/GenBank/DDBJ whole genome shotgun (WGS) entry which is preliminary data.</text>
</comment>
<organism evidence="1 2">
    <name type="scientific">Camellia lanceoleosa</name>
    <dbReference type="NCBI Taxonomy" id="1840588"/>
    <lineage>
        <taxon>Eukaryota</taxon>
        <taxon>Viridiplantae</taxon>
        <taxon>Streptophyta</taxon>
        <taxon>Embryophyta</taxon>
        <taxon>Tracheophyta</taxon>
        <taxon>Spermatophyta</taxon>
        <taxon>Magnoliopsida</taxon>
        <taxon>eudicotyledons</taxon>
        <taxon>Gunneridae</taxon>
        <taxon>Pentapetalae</taxon>
        <taxon>asterids</taxon>
        <taxon>Ericales</taxon>
        <taxon>Theaceae</taxon>
        <taxon>Camellia</taxon>
    </lineage>
</organism>
<dbReference type="EMBL" id="CM045761">
    <property type="protein sequence ID" value="KAI8014614.1"/>
    <property type="molecule type" value="Genomic_DNA"/>
</dbReference>
<name>A0ACC0HNK5_9ERIC</name>
<reference evidence="1 2" key="1">
    <citation type="journal article" date="2022" name="Plant J.">
        <title>Chromosome-level genome of Camellia lanceoleosa provides a valuable resource for understanding genome evolution and self-incompatibility.</title>
        <authorList>
            <person name="Gong W."/>
            <person name="Xiao S."/>
            <person name="Wang L."/>
            <person name="Liao Z."/>
            <person name="Chang Y."/>
            <person name="Mo W."/>
            <person name="Hu G."/>
            <person name="Li W."/>
            <person name="Zhao G."/>
            <person name="Zhu H."/>
            <person name="Hu X."/>
            <person name="Ji K."/>
            <person name="Xiang X."/>
            <person name="Song Q."/>
            <person name="Yuan D."/>
            <person name="Jin S."/>
            <person name="Zhang L."/>
        </authorList>
    </citation>
    <scope>NUCLEOTIDE SEQUENCE [LARGE SCALE GENOMIC DNA]</scope>
    <source>
        <strain evidence="1">SQ_2022a</strain>
    </source>
</reference>
<evidence type="ECO:0000313" key="2">
    <source>
        <dbReference type="Proteomes" id="UP001060215"/>
    </source>
</evidence>
<keyword evidence="2" id="KW-1185">Reference proteome</keyword>
<dbReference type="Proteomes" id="UP001060215">
    <property type="component" value="Chromosome 4"/>
</dbReference>
<accession>A0ACC0HNK5</accession>